<name>A0ABX2LQS8_9BURK</name>
<dbReference type="Proteomes" id="UP000536746">
    <property type="component" value="Unassembled WGS sequence"/>
</dbReference>
<proteinExistence type="predicted"/>
<sequence>MSTTVLPTSRTIAPTPKLWLGIIFLVTGLWTLSLLDSAGKLLAISGYHVVMIAWMRYTINVLFMAATLVPLYQRRTGRSIFRSNRLKLQLGRGALLLGSTLIFFSVLRIVPLAEGTAMNFCAPLIVLAVSPWLLGERSYISRWIAVLVGFSGMLIVIRPGGDIPPHGVALGLLSAFTMAMMSILNRKANQADDPMVTLFYGALVGSALSTLAVPFFWSVHSPDVVEWAILISTGITGTIGHFLQNSAYRHAEASVLTPFFYAQIISASGMGWLVFGQFPDGLTVLGIAIICASGVGIALIERRRHHRLPAADPMESV</sequence>
<evidence type="ECO:0000256" key="1">
    <source>
        <dbReference type="SAM" id="Phobius"/>
    </source>
</evidence>
<reference evidence="3 4" key="1">
    <citation type="journal article" date="2020" name="Front. Plant Sci.">
        <title>Isolation of Rhizosphere Bacteria That Improve Quality and Water Stress Tolerance in Greenhouse Ornamentals.</title>
        <authorList>
            <person name="Nordstedt N.P."/>
            <person name="Jones M.L."/>
        </authorList>
    </citation>
    <scope>NUCLEOTIDE SEQUENCE [LARGE SCALE GENOMIC DNA]</scope>
    <source>
        <strain evidence="3 4">C6C2</strain>
    </source>
</reference>
<dbReference type="Pfam" id="PF00892">
    <property type="entry name" value="EamA"/>
    <property type="match status" value="1"/>
</dbReference>
<dbReference type="PANTHER" id="PTHR22911">
    <property type="entry name" value="ACYL-MALONYL CONDENSING ENZYME-RELATED"/>
    <property type="match status" value="1"/>
</dbReference>
<dbReference type="SUPFAM" id="SSF103481">
    <property type="entry name" value="Multidrug resistance efflux transporter EmrE"/>
    <property type="match status" value="2"/>
</dbReference>
<dbReference type="InterPro" id="IPR037185">
    <property type="entry name" value="EmrE-like"/>
</dbReference>
<evidence type="ECO:0000313" key="4">
    <source>
        <dbReference type="Proteomes" id="UP000536746"/>
    </source>
</evidence>
<dbReference type="EMBL" id="JABFMT010000001">
    <property type="protein sequence ID" value="NUT99968.1"/>
    <property type="molecule type" value="Genomic_DNA"/>
</dbReference>
<evidence type="ECO:0000313" key="3">
    <source>
        <dbReference type="EMBL" id="NUT99968.1"/>
    </source>
</evidence>
<feature type="transmembrane region" description="Helical" evidence="1">
    <location>
        <begin position="139"/>
        <end position="157"/>
    </location>
</feature>
<gene>
    <name evidence="3" type="ORF">HNO84_00035</name>
</gene>
<feature type="transmembrane region" description="Helical" evidence="1">
    <location>
        <begin position="163"/>
        <end position="184"/>
    </location>
</feature>
<feature type="transmembrane region" description="Helical" evidence="1">
    <location>
        <begin position="116"/>
        <end position="134"/>
    </location>
</feature>
<evidence type="ECO:0000259" key="2">
    <source>
        <dbReference type="Pfam" id="PF00892"/>
    </source>
</evidence>
<organism evidence="3 4">
    <name type="scientific">Herbaspirillum robiniae</name>
    <dbReference type="NCBI Taxonomy" id="2014887"/>
    <lineage>
        <taxon>Bacteria</taxon>
        <taxon>Pseudomonadati</taxon>
        <taxon>Pseudomonadota</taxon>
        <taxon>Betaproteobacteria</taxon>
        <taxon>Burkholderiales</taxon>
        <taxon>Oxalobacteraceae</taxon>
        <taxon>Herbaspirillum</taxon>
    </lineage>
</organism>
<feature type="transmembrane region" description="Helical" evidence="1">
    <location>
        <begin position="47"/>
        <end position="72"/>
    </location>
</feature>
<keyword evidence="1" id="KW-0812">Transmembrane</keyword>
<protein>
    <submittedName>
        <fullName evidence="3">DMT family transporter</fullName>
    </submittedName>
</protein>
<feature type="transmembrane region" description="Helical" evidence="1">
    <location>
        <begin position="255"/>
        <end position="275"/>
    </location>
</feature>
<keyword evidence="4" id="KW-1185">Reference proteome</keyword>
<feature type="transmembrane region" description="Helical" evidence="1">
    <location>
        <begin position="93"/>
        <end position="110"/>
    </location>
</feature>
<dbReference type="RefSeq" id="WP_079215055.1">
    <property type="nucleotide sequence ID" value="NZ_CP018845.1"/>
</dbReference>
<comment type="caution">
    <text evidence="3">The sequence shown here is derived from an EMBL/GenBank/DDBJ whole genome shotgun (WGS) entry which is preliminary data.</text>
</comment>
<feature type="transmembrane region" description="Helical" evidence="1">
    <location>
        <begin position="281"/>
        <end position="300"/>
    </location>
</feature>
<dbReference type="InterPro" id="IPR000620">
    <property type="entry name" value="EamA_dom"/>
</dbReference>
<keyword evidence="1" id="KW-0472">Membrane</keyword>
<keyword evidence="1" id="KW-1133">Transmembrane helix</keyword>
<feature type="transmembrane region" description="Helical" evidence="1">
    <location>
        <begin position="18"/>
        <end position="35"/>
    </location>
</feature>
<dbReference type="PANTHER" id="PTHR22911:SF103">
    <property type="entry name" value="BLR2811 PROTEIN"/>
    <property type="match status" value="1"/>
</dbReference>
<feature type="domain" description="EamA" evidence="2">
    <location>
        <begin position="167"/>
        <end position="295"/>
    </location>
</feature>
<accession>A0ABX2LQS8</accession>
<feature type="transmembrane region" description="Helical" evidence="1">
    <location>
        <begin position="196"/>
        <end position="218"/>
    </location>
</feature>
<feature type="transmembrane region" description="Helical" evidence="1">
    <location>
        <begin position="224"/>
        <end position="243"/>
    </location>
</feature>